<evidence type="ECO:0000259" key="1">
    <source>
        <dbReference type="Pfam" id="PF09345"/>
    </source>
</evidence>
<dbReference type="OrthoDB" id="5297629at2"/>
<organism evidence="2 3">
    <name type="scientific">Thiorhodococcus drewsii AZ1</name>
    <dbReference type="NCBI Taxonomy" id="765913"/>
    <lineage>
        <taxon>Bacteria</taxon>
        <taxon>Pseudomonadati</taxon>
        <taxon>Pseudomonadota</taxon>
        <taxon>Gammaproteobacteria</taxon>
        <taxon>Chromatiales</taxon>
        <taxon>Chromatiaceae</taxon>
        <taxon>Thiorhodococcus</taxon>
    </lineage>
</organism>
<dbReference type="InterPro" id="IPR018530">
    <property type="entry name" value="SiaC"/>
</dbReference>
<dbReference type="Pfam" id="PF09345">
    <property type="entry name" value="SiaC"/>
    <property type="match status" value="1"/>
</dbReference>
<evidence type="ECO:0000313" key="2">
    <source>
        <dbReference type="EMBL" id="EGV29910.1"/>
    </source>
</evidence>
<dbReference type="RefSeq" id="WP_007041743.1">
    <property type="nucleotide sequence ID" value="NZ_AFWT01000022.1"/>
</dbReference>
<protein>
    <recommendedName>
        <fullName evidence="1">SiaC family regulatory phosphoprotein domain-containing protein</fullName>
    </recommendedName>
</protein>
<dbReference type="Proteomes" id="UP000004200">
    <property type="component" value="Unassembled WGS sequence"/>
</dbReference>
<keyword evidence="3" id="KW-1185">Reference proteome</keyword>
<name>G2E417_9GAMM</name>
<feature type="domain" description="SiaC family regulatory phosphoprotein" evidence="1">
    <location>
        <begin position="7"/>
        <end position="128"/>
    </location>
</feature>
<proteinExistence type="predicted"/>
<reference evidence="2 3" key="1">
    <citation type="submission" date="2011-06" db="EMBL/GenBank/DDBJ databases">
        <title>The draft genome of Thiorhodococcus drewsii AZ1.</title>
        <authorList>
            <consortium name="US DOE Joint Genome Institute (JGI-PGF)"/>
            <person name="Lucas S."/>
            <person name="Han J."/>
            <person name="Lapidus A."/>
            <person name="Cheng J.-F."/>
            <person name="Goodwin L."/>
            <person name="Pitluck S."/>
            <person name="Peters L."/>
            <person name="Land M.L."/>
            <person name="Hauser L."/>
            <person name="Vogl K."/>
            <person name="Liu Z."/>
            <person name="Imhoff J."/>
            <person name="Thiel V."/>
            <person name="Frigaard N.-U."/>
            <person name="Bryant D.A."/>
            <person name="Woyke T.J."/>
        </authorList>
    </citation>
    <scope>NUCLEOTIDE SEQUENCE [LARGE SCALE GENOMIC DNA]</scope>
    <source>
        <strain evidence="2 3">AZ1</strain>
    </source>
</reference>
<sequence length="135" mass="15399">MDTFSRPQTERSPLIDFDFANRRLRIEGESYPEDAASFFGPVFKSLAAFLAEVSAETRPAPILLDLRMSYFNSSSAKALMNLFQMLEEAARCGTPVDINWNYDPDDETMQEFGEDFGEDMECVRFNLCVLDAHVF</sequence>
<gene>
    <name evidence="2" type="ORF">ThidrDRAFT_3030</name>
</gene>
<accession>G2E417</accession>
<dbReference type="PATRIC" id="fig|765913.3.peg.3100"/>
<dbReference type="eggNOG" id="ENOG50312WH">
    <property type="taxonomic scope" value="Bacteria"/>
</dbReference>
<dbReference type="STRING" id="765913.ThidrDRAFT_3030"/>
<dbReference type="EMBL" id="AFWT01000022">
    <property type="protein sequence ID" value="EGV29910.1"/>
    <property type="molecule type" value="Genomic_DNA"/>
</dbReference>
<evidence type="ECO:0000313" key="3">
    <source>
        <dbReference type="Proteomes" id="UP000004200"/>
    </source>
</evidence>
<dbReference type="AlphaFoldDB" id="G2E417"/>
<comment type="caution">
    <text evidence="2">The sequence shown here is derived from an EMBL/GenBank/DDBJ whole genome shotgun (WGS) entry which is preliminary data.</text>
</comment>